<reference evidence="2" key="1">
    <citation type="submission" date="2020-05" db="EMBL/GenBank/DDBJ databases">
        <authorList>
            <person name="Chiriac C."/>
            <person name="Salcher M."/>
            <person name="Ghai R."/>
            <person name="Kavagutti S V."/>
        </authorList>
    </citation>
    <scope>NUCLEOTIDE SEQUENCE</scope>
</reference>
<evidence type="ECO:0000256" key="1">
    <source>
        <dbReference type="SAM" id="MobiDB-lite"/>
    </source>
</evidence>
<name>A0A6J6MDC3_9ZZZZ</name>
<organism evidence="2">
    <name type="scientific">freshwater metagenome</name>
    <dbReference type="NCBI Taxonomy" id="449393"/>
    <lineage>
        <taxon>unclassified sequences</taxon>
        <taxon>metagenomes</taxon>
        <taxon>ecological metagenomes</taxon>
    </lineage>
</organism>
<protein>
    <submittedName>
        <fullName evidence="2">Unannotated protein</fullName>
    </submittedName>
</protein>
<feature type="region of interest" description="Disordered" evidence="1">
    <location>
        <begin position="55"/>
        <end position="79"/>
    </location>
</feature>
<sequence>MRRRLDGSRRISLVDDRCPTMSVSVSTASSHPARMNPCAILAVVTLTTPACGSSFNESTKRAGISSPDKVSTNRSAEPWPSLASTTRQLAFAHLARSVKAKPASPRYEFAAVAPKSITSSSRASNSSTSLASGVIKTRGMERASVKSKISATDKYDAPARSIGVWFPTAALCHEAAKNSAAVRSRSWARVRRRSGSISTKVDDGSMSSGSETMPSTNTGIRVSMPSTCNPSAIRAATSAISGAEDASNLARSRTLAVSSNSRTGGANNPWWASSRDLWSATEKVRISSTTSPQNSTRSGCSSGGGKTSRIPPRTANCPRRSTKSFRS</sequence>
<dbReference type="AlphaFoldDB" id="A0A6J6MDC3"/>
<accession>A0A6J6MDC3</accession>
<evidence type="ECO:0000313" key="2">
    <source>
        <dbReference type="EMBL" id="CAB4670854.1"/>
    </source>
</evidence>
<proteinExistence type="predicted"/>
<feature type="region of interest" description="Disordered" evidence="1">
    <location>
        <begin position="195"/>
        <end position="222"/>
    </location>
</feature>
<feature type="compositionally biased region" description="Polar residues" evidence="1">
    <location>
        <begin position="286"/>
        <end position="300"/>
    </location>
</feature>
<dbReference type="EMBL" id="CAEZWW010000056">
    <property type="protein sequence ID" value="CAB4670854.1"/>
    <property type="molecule type" value="Genomic_DNA"/>
</dbReference>
<gene>
    <name evidence="2" type="ORF">UFOPK2310_00603</name>
</gene>
<feature type="region of interest" description="Disordered" evidence="1">
    <location>
        <begin position="282"/>
        <end position="327"/>
    </location>
</feature>